<gene>
    <name evidence="1" type="ORF">Bpfe_006957</name>
</gene>
<sequence>MKYQKNEEVASSFRRSKSLIETHGALGLRRCSLPFNWRKTSTRHCWTFTNSAAQIKTCRWRIF</sequence>
<keyword evidence="2" id="KW-1185">Reference proteome</keyword>
<dbReference type="AlphaFoldDB" id="A0AAD8BZQ7"/>
<dbReference type="Proteomes" id="UP001233172">
    <property type="component" value="Unassembled WGS sequence"/>
</dbReference>
<dbReference type="EMBL" id="JASAOG010000020">
    <property type="protein sequence ID" value="KAK0063806.1"/>
    <property type="molecule type" value="Genomic_DNA"/>
</dbReference>
<evidence type="ECO:0000313" key="2">
    <source>
        <dbReference type="Proteomes" id="UP001233172"/>
    </source>
</evidence>
<reference evidence="1" key="2">
    <citation type="submission" date="2023-04" db="EMBL/GenBank/DDBJ databases">
        <authorList>
            <person name="Bu L."/>
            <person name="Lu L."/>
            <person name="Laidemitt M.R."/>
            <person name="Zhang S.M."/>
            <person name="Mutuku M."/>
            <person name="Mkoji G."/>
            <person name="Steinauer M."/>
            <person name="Loker E.S."/>
        </authorList>
    </citation>
    <scope>NUCLEOTIDE SEQUENCE</scope>
    <source>
        <strain evidence="1">KasaAsao</strain>
        <tissue evidence="1">Whole Snail</tissue>
    </source>
</reference>
<proteinExistence type="predicted"/>
<accession>A0AAD8BZQ7</accession>
<name>A0AAD8BZQ7_BIOPF</name>
<reference evidence="1" key="1">
    <citation type="journal article" date="2023" name="PLoS Negl. Trop. Dis.">
        <title>A genome sequence for Biomphalaria pfeifferi, the major vector snail for the human-infecting parasite Schistosoma mansoni.</title>
        <authorList>
            <person name="Bu L."/>
            <person name="Lu L."/>
            <person name="Laidemitt M.R."/>
            <person name="Zhang S.M."/>
            <person name="Mutuku M."/>
            <person name="Mkoji G."/>
            <person name="Steinauer M."/>
            <person name="Loker E.S."/>
        </authorList>
    </citation>
    <scope>NUCLEOTIDE SEQUENCE</scope>
    <source>
        <strain evidence="1">KasaAsao</strain>
    </source>
</reference>
<organism evidence="1 2">
    <name type="scientific">Biomphalaria pfeifferi</name>
    <name type="common">Bloodfluke planorb</name>
    <name type="synonym">Freshwater snail</name>
    <dbReference type="NCBI Taxonomy" id="112525"/>
    <lineage>
        <taxon>Eukaryota</taxon>
        <taxon>Metazoa</taxon>
        <taxon>Spiralia</taxon>
        <taxon>Lophotrochozoa</taxon>
        <taxon>Mollusca</taxon>
        <taxon>Gastropoda</taxon>
        <taxon>Heterobranchia</taxon>
        <taxon>Euthyneura</taxon>
        <taxon>Panpulmonata</taxon>
        <taxon>Hygrophila</taxon>
        <taxon>Lymnaeoidea</taxon>
        <taxon>Planorbidae</taxon>
        <taxon>Biomphalaria</taxon>
    </lineage>
</organism>
<protein>
    <submittedName>
        <fullName evidence="1">Soma ferritin</fullName>
    </submittedName>
</protein>
<comment type="caution">
    <text evidence="1">The sequence shown here is derived from an EMBL/GenBank/DDBJ whole genome shotgun (WGS) entry which is preliminary data.</text>
</comment>
<evidence type="ECO:0000313" key="1">
    <source>
        <dbReference type="EMBL" id="KAK0063806.1"/>
    </source>
</evidence>